<dbReference type="AlphaFoldDB" id="A0A1V9XLD7"/>
<evidence type="ECO:0000259" key="8">
    <source>
        <dbReference type="PROSITE" id="PS50071"/>
    </source>
</evidence>
<dbReference type="Pfam" id="PF00046">
    <property type="entry name" value="Homeodomain"/>
    <property type="match status" value="1"/>
</dbReference>
<keyword evidence="10" id="KW-1185">Reference proteome</keyword>
<dbReference type="InterPro" id="IPR050394">
    <property type="entry name" value="Homeobox_NK-like"/>
</dbReference>
<dbReference type="GO" id="GO:0005634">
    <property type="term" value="C:nucleus"/>
    <property type="evidence" value="ECO:0007669"/>
    <property type="project" value="UniProtKB-SubCell"/>
</dbReference>
<evidence type="ECO:0000256" key="1">
    <source>
        <dbReference type="ARBA" id="ARBA00004123"/>
    </source>
</evidence>
<dbReference type="InterPro" id="IPR001356">
    <property type="entry name" value="HD"/>
</dbReference>
<comment type="subcellular location">
    <subcellularLocation>
        <location evidence="1 5 6">Nucleus</location>
    </subcellularLocation>
</comment>
<evidence type="ECO:0000256" key="3">
    <source>
        <dbReference type="ARBA" id="ARBA00023155"/>
    </source>
</evidence>
<dbReference type="Gene3D" id="1.10.10.60">
    <property type="entry name" value="Homeodomain-like"/>
    <property type="match status" value="1"/>
</dbReference>
<protein>
    <submittedName>
        <fullName evidence="9">Homeobox protein Nkx-2.5-like</fullName>
    </submittedName>
</protein>
<feature type="compositionally biased region" description="Pro residues" evidence="7">
    <location>
        <begin position="373"/>
        <end position="388"/>
    </location>
</feature>
<comment type="caution">
    <text evidence="9">The sequence shown here is derived from an EMBL/GenBank/DDBJ whole genome shotgun (WGS) entry which is preliminary data.</text>
</comment>
<reference evidence="9 10" key="1">
    <citation type="journal article" date="2017" name="Gigascience">
        <title>Draft genome of the honey bee ectoparasitic mite, Tropilaelaps mercedesae, is shaped by the parasitic life history.</title>
        <authorList>
            <person name="Dong X."/>
            <person name="Armstrong S.D."/>
            <person name="Xia D."/>
            <person name="Makepeace B.L."/>
            <person name="Darby A.C."/>
            <person name="Kadowaki T."/>
        </authorList>
    </citation>
    <scope>NUCLEOTIDE SEQUENCE [LARGE SCALE GENOMIC DNA]</scope>
    <source>
        <strain evidence="9">Wuxi-XJTLU</strain>
    </source>
</reference>
<gene>
    <name evidence="9" type="ORF">BIW11_09172</name>
</gene>
<evidence type="ECO:0000313" key="10">
    <source>
        <dbReference type="Proteomes" id="UP000192247"/>
    </source>
</evidence>
<dbReference type="CDD" id="cd00086">
    <property type="entry name" value="homeodomain"/>
    <property type="match status" value="1"/>
</dbReference>
<organism evidence="9 10">
    <name type="scientific">Tropilaelaps mercedesae</name>
    <dbReference type="NCBI Taxonomy" id="418985"/>
    <lineage>
        <taxon>Eukaryota</taxon>
        <taxon>Metazoa</taxon>
        <taxon>Ecdysozoa</taxon>
        <taxon>Arthropoda</taxon>
        <taxon>Chelicerata</taxon>
        <taxon>Arachnida</taxon>
        <taxon>Acari</taxon>
        <taxon>Parasitiformes</taxon>
        <taxon>Mesostigmata</taxon>
        <taxon>Gamasina</taxon>
        <taxon>Dermanyssoidea</taxon>
        <taxon>Laelapidae</taxon>
        <taxon>Tropilaelaps</taxon>
    </lineage>
</organism>
<feature type="compositionally biased region" description="Pro residues" evidence="7">
    <location>
        <begin position="418"/>
        <end position="433"/>
    </location>
</feature>
<feature type="DNA-binding region" description="Homeobox" evidence="5">
    <location>
        <begin position="239"/>
        <end position="298"/>
    </location>
</feature>
<dbReference type="InterPro" id="IPR020479">
    <property type="entry name" value="HD_metazoa"/>
</dbReference>
<dbReference type="GO" id="GO:0030154">
    <property type="term" value="P:cell differentiation"/>
    <property type="evidence" value="ECO:0007669"/>
    <property type="project" value="TreeGrafter"/>
</dbReference>
<evidence type="ECO:0000256" key="6">
    <source>
        <dbReference type="RuleBase" id="RU000682"/>
    </source>
</evidence>
<dbReference type="OrthoDB" id="6159439at2759"/>
<dbReference type="PANTHER" id="PTHR24340">
    <property type="entry name" value="HOMEOBOX PROTEIN NKX"/>
    <property type="match status" value="1"/>
</dbReference>
<feature type="region of interest" description="Disordered" evidence="7">
    <location>
        <begin position="356"/>
        <end position="433"/>
    </location>
</feature>
<dbReference type="PROSITE" id="PS00027">
    <property type="entry name" value="HOMEOBOX_1"/>
    <property type="match status" value="1"/>
</dbReference>
<keyword evidence="2 5" id="KW-0238">DNA-binding</keyword>
<feature type="domain" description="Homeobox" evidence="8">
    <location>
        <begin position="237"/>
        <end position="297"/>
    </location>
</feature>
<dbReference type="GO" id="GO:0000981">
    <property type="term" value="F:DNA-binding transcription factor activity, RNA polymerase II-specific"/>
    <property type="evidence" value="ECO:0007669"/>
    <property type="project" value="InterPro"/>
</dbReference>
<accession>A0A1V9XLD7</accession>
<evidence type="ECO:0000256" key="7">
    <source>
        <dbReference type="SAM" id="MobiDB-lite"/>
    </source>
</evidence>
<evidence type="ECO:0000256" key="4">
    <source>
        <dbReference type="ARBA" id="ARBA00023242"/>
    </source>
</evidence>
<evidence type="ECO:0000256" key="2">
    <source>
        <dbReference type="ARBA" id="ARBA00023125"/>
    </source>
</evidence>
<dbReference type="PRINTS" id="PR00024">
    <property type="entry name" value="HOMEOBOX"/>
</dbReference>
<dbReference type="InParanoid" id="A0A1V9XLD7"/>
<proteinExistence type="predicted"/>
<evidence type="ECO:0000313" key="9">
    <source>
        <dbReference type="EMBL" id="OQR74299.1"/>
    </source>
</evidence>
<keyword evidence="4 5" id="KW-0539">Nucleus</keyword>
<dbReference type="PANTHER" id="PTHR24340:SF111">
    <property type="entry name" value="HOMEOBOX DOMAIN-CONTAINING PROTEIN"/>
    <property type="match status" value="1"/>
</dbReference>
<dbReference type="InterPro" id="IPR009057">
    <property type="entry name" value="Homeodomain-like_sf"/>
</dbReference>
<dbReference type="InterPro" id="IPR017970">
    <property type="entry name" value="Homeobox_CS"/>
</dbReference>
<keyword evidence="3 5" id="KW-0371">Homeobox</keyword>
<evidence type="ECO:0000256" key="5">
    <source>
        <dbReference type="PROSITE-ProRule" id="PRU00108"/>
    </source>
</evidence>
<dbReference type="SMART" id="SM00389">
    <property type="entry name" value="HOX"/>
    <property type="match status" value="1"/>
</dbReference>
<dbReference type="SUPFAM" id="SSF46689">
    <property type="entry name" value="Homeodomain-like"/>
    <property type="match status" value="1"/>
</dbReference>
<dbReference type="Proteomes" id="UP000192247">
    <property type="component" value="Unassembled WGS sequence"/>
</dbReference>
<sequence length="433" mass="47545">MMNMEWLLRARIGREVQVLPAMEVHFVHSLRAHAHTLLESSGPSVIYPLLPLGEQLLQQWMMRPESLTPALEIGASKSPASIRASNVTSATARPGVSVNRNYPVTTSLSAAGASAAEYQQAMFTPSASSFNVKDLLAYPMEATDPLTGAPLSHGLPPYQSCYPAGAHSPPGQTHAPQTWIPQTQFGWTAEYKGYSHPVEDALTGHDLPMERLGSSSHEDLGQGIKEETEDDNQQHRKTKRKPRILFTQAQVYQLEQRFKQQKYLTAQEREHLAHTLKLTSTQVKIWFQNRRYKSKKQRESQQIASGRQQFPRKVTIPVLVRDGRPASPGGTMQNYGYPELPSTVILPPPACHPEGVLFGVGHSHPASGADPRWGPPQPSSSQRPPPPGMFQQDPAGYASTATAHFMSGPPATLEPHALAPPPPPPPPQNNNNL</sequence>
<dbReference type="EMBL" id="MNPL01008266">
    <property type="protein sequence ID" value="OQR74299.1"/>
    <property type="molecule type" value="Genomic_DNA"/>
</dbReference>
<name>A0A1V9XLD7_9ACAR</name>
<dbReference type="PROSITE" id="PS50071">
    <property type="entry name" value="HOMEOBOX_2"/>
    <property type="match status" value="1"/>
</dbReference>
<dbReference type="GO" id="GO:0000978">
    <property type="term" value="F:RNA polymerase II cis-regulatory region sequence-specific DNA binding"/>
    <property type="evidence" value="ECO:0007669"/>
    <property type="project" value="TreeGrafter"/>
</dbReference>